<name>A0ABD5T609_9EURY</name>
<feature type="compositionally biased region" description="Acidic residues" evidence="1">
    <location>
        <begin position="1"/>
        <end position="26"/>
    </location>
</feature>
<protein>
    <submittedName>
        <fullName evidence="2">Uncharacterized protein</fullName>
    </submittedName>
</protein>
<evidence type="ECO:0000313" key="2">
    <source>
        <dbReference type="EMBL" id="MFC6771621.1"/>
    </source>
</evidence>
<proteinExistence type="predicted"/>
<dbReference type="Proteomes" id="UP001596274">
    <property type="component" value="Unassembled WGS sequence"/>
</dbReference>
<evidence type="ECO:0000256" key="1">
    <source>
        <dbReference type="SAM" id="MobiDB-lite"/>
    </source>
</evidence>
<reference evidence="2 3" key="1">
    <citation type="journal article" date="2019" name="Int. J. Syst. Evol. Microbiol.">
        <title>The Global Catalogue of Microorganisms (GCM) 10K type strain sequencing project: providing services to taxonomists for standard genome sequencing and annotation.</title>
        <authorList>
            <consortium name="The Broad Institute Genomics Platform"/>
            <consortium name="The Broad Institute Genome Sequencing Center for Infectious Disease"/>
            <person name="Wu L."/>
            <person name="Ma J."/>
        </authorList>
    </citation>
    <scope>NUCLEOTIDE SEQUENCE [LARGE SCALE GENOMIC DNA]</scope>
    <source>
        <strain evidence="2 3">PJ61</strain>
    </source>
</reference>
<dbReference type="AlphaFoldDB" id="A0ABD5T609"/>
<accession>A0ABD5T609</accession>
<dbReference type="EMBL" id="JBHSWT010000436">
    <property type="protein sequence ID" value="MFC6771621.1"/>
    <property type="molecule type" value="Genomic_DNA"/>
</dbReference>
<gene>
    <name evidence="2" type="ORF">ACFQDD_08850</name>
</gene>
<evidence type="ECO:0000313" key="3">
    <source>
        <dbReference type="Proteomes" id="UP001596274"/>
    </source>
</evidence>
<feature type="region of interest" description="Disordered" evidence="1">
    <location>
        <begin position="1"/>
        <end position="29"/>
    </location>
</feature>
<keyword evidence="3" id="KW-1185">Reference proteome</keyword>
<organism evidence="2 3">
    <name type="scientific">Halorubrum pallidum</name>
    <dbReference type="NCBI Taxonomy" id="1526114"/>
    <lineage>
        <taxon>Archaea</taxon>
        <taxon>Methanobacteriati</taxon>
        <taxon>Methanobacteriota</taxon>
        <taxon>Stenosarchaea group</taxon>
        <taxon>Halobacteria</taxon>
        <taxon>Halobacteriales</taxon>
        <taxon>Haloferacaceae</taxon>
        <taxon>Halorubrum</taxon>
    </lineage>
</organism>
<sequence>MDETTESGTESTDDGDWAETESDDDSPGVFTRVKTVVTESVGVVVDAVIDAL</sequence>
<comment type="caution">
    <text evidence="2">The sequence shown here is derived from an EMBL/GenBank/DDBJ whole genome shotgun (WGS) entry which is preliminary data.</text>
</comment>